<feature type="compositionally biased region" description="Basic and acidic residues" evidence="3">
    <location>
        <begin position="526"/>
        <end position="537"/>
    </location>
</feature>
<evidence type="ECO:0000256" key="2">
    <source>
        <dbReference type="ARBA" id="ARBA00049987"/>
    </source>
</evidence>
<name>A0A2K5KRH0_CERAT</name>
<dbReference type="Bgee" id="ENSCATG00000012769">
    <property type="expression patterns" value="Expressed in cerebellum and 8 other cell types or tissues"/>
</dbReference>
<dbReference type="InterPro" id="IPR055251">
    <property type="entry name" value="SOS1_NGEF_PH"/>
</dbReference>
<feature type="domain" description="DH" evidence="5">
    <location>
        <begin position="568"/>
        <end position="774"/>
    </location>
</feature>
<dbReference type="PROSITE" id="PS50010">
    <property type="entry name" value="DH_2"/>
    <property type="match status" value="1"/>
</dbReference>
<feature type="compositionally biased region" description="Basic and acidic residues" evidence="3">
    <location>
        <begin position="1026"/>
        <end position="1036"/>
    </location>
</feature>
<dbReference type="Gene3D" id="2.30.29.30">
    <property type="entry name" value="Pleckstrin-homology domain (PH domain)/Phosphotyrosine-binding domain (PTB)"/>
    <property type="match status" value="1"/>
</dbReference>
<dbReference type="Pfam" id="PF13716">
    <property type="entry name" value="CRAL_TRIO_2"/>
    <property type="match status" value="1"/>
</dbReference>
<dbReference type="PROSITE" id="PS50191">
    <property type="entry name" value="CRAL_TRIO"/>
    <property type="match status" value="1"/>
</dbReference>
<dbReference type="Gene3D" id="1.20.58.60">
    <property type="match status" value="1"/>
</dbReference>
<dbReference type="CDD" id="cd00176">
    <property type="entry name" value="SPEC"/>
    <property type="match status" value="1"/>
</dbReference>
<dbReference type="InterPro" id="IPR051336">
    <property type="entry name" value="RhoGEF_Guanine_NuclExch_SF"/>
</dbReference>
<dbReference type="PROSITE" id="PS50003">
    <property type="entry name" value="PH_DOMAIN"/>
    <property type="match status" value="1"/>
</dbReference>
<evidence type="ECO:0000256" key="3">
    <source>
        <dbReference type="SAM" id="MobiDB-lite"/>
    </source>
</evidence>
<evidence type="ECO:0000259" key="5">
    <source>
        <dbReference type="PROSITE" id="PS50010"/>
    </source>
</evidence>
<dbReference type="Pfam" id="PF23289">
    <property type="entry name" value="Spectrin_5"/>
    <property type="match status" value="1"/>
</dbReference>
<evidence type="ECO:0000259" key="4">
    <source>
        <dbReference type="PROSITE" id="PS50003"/>
    </source>
</evidence>
<dbReference type="GO" id="GO:0005829">
    <property type="term" value="C:cytosol"/>
    <property type="evidence" value="ECO:0007669"/>
    <property type="project" value="UniProtKB-ARBA"/>
</dbReference>
<evidence type="ECO:0000313" key="7">
    <source>
        <dbReference type="Ensembl" id="ENSCATP00000003283.1"/>
    </source>
</evidence>
<sequence length="1066" mass="121571">TSLVTEEGQLEDLEDKHPSFQTRSGAILRCVPHSIPESLTLKSGEIYIMAFILTFPSVVLILGKGRPTWTLVAFPGNLQLIFILRPSRFIQRTFTDIGIKYYRNELKKKVPIIMVNSVSDLHGYIDKSQLTRELGGTLEYRHGQWVNHRTAIENFALTLKTTAQMLQTFGACLATTELPRSMLSTEDLLMSHTRQRDKLQDELKLLGKQGATLLSCIQEPVTKCPNSTLNLNQLENVTTMERLLIQLDETEKAFSQFWSSHHLKLNQCLQLQHFEHDFCKAKLTLDNLLEEQAEFTGIGDSVMHVEQLLKEHKKLEEKSQEPLEKAQLLALVGDQLIQSHHYAADTIRPRCVELRHLCDDFINGNKKKWDILGKSLEFHRQLDKVSQWCEAGIYLLASQAVDKCQSREGVDIALNDIATFLGTAKEYPLLSPKEFYNEFELLLTLDAKAKAQKVLQRLDDVQEIFHKRQVSLMKLAAKQTRPVQPVAPHPESSPKWVSSKTSQPSTSVPLAPPLRTSEEPYTETELNSRRKEDDETKFEVKNEEIFASRHERGNPELEQQARLGDLSPRRRIIHDLLETEEIYIKEIKSIFFLSRFGEWGYITPMDFIWLKHLFFYVLQNNKDFLFGNISELYVFFNRYIIIHCAENPELLAHCFLKRVNLQIYFKYHKNLPRARAIWQECQDCAYFGVCQRQLDHNLPLFKYLKGPSQRLIKFFLLLKGLLDFESPEVFLLDPGELGGSAKDGPKRTKASAFSAELQQALAVIEDLIKSCELAVDLAAVTECPDDIRKLGKLLLHGPFSVWTIHKDRYKMKDLIRFKPSQRQIYLFERGIVFCKIRMEPGDQGLSPHYSFKKAMKLTTLSIRQLGRGSHRKFEIASRNGLEKYILQAASKEIRDYWFSEISKLLMEQQNNITDKGNPQFEMSTSKGNGAGCGPWIENMERATTSKEDPASSPGGIKGCSSREFSSMDTFEDCEGAEDMQKESSALSLAGLFQSDDSHETCSSKSAFLERGESTQGEKEERDEEETATRSTEEERAGASTGRLAPAGATAGFQARARRPRTSAPES</sequence>
<reference evidence="7" key="2">
    <citation type="submission" date="2025-09" db="UniProtKB">
        <authorList>
            <consortium name="Ensembl"/>
        </authorList>
    </citation>
    <scope>IDENTIFICATION</scope>
</reference>
<feature type="domain" description="CRAL-TRIO" evidence="6">
    <location>
        <begin position="79"/>
        <end position="142"/>
    </location>
</feature>
<dbReference type="GO" id="GO:0005085">
    <property type="term" value="F:guanyl-nucleotide exchange factor activity"/>
    <property type="evidence" value="ECO:0007669"/>
    <property type="project" value="UniProtKB-KW"/>
</dbReference>
<dbReference type="InterPro" id="IPR056466">
    <property type="entry name" value="Spectrin_DBS"/>
</dbReference>
<feature type="compositionally biased region" description="Basic and acidic residues" evidence="3">
    <location>
        <begin position="995"/>
        <end position="1019"/>
    </location>
</feature>
<dbReference type="InterPro" id="IPR018159">
    <property type="entry name" value="Spectrin/alpha-actinin"/>
</dbReference>
<protein>
    <submittedName>
        <fullName evidence="7">MCF.2 cell line derived transforming sequence-like 2</fullName>
    </submittedName>
</protein>
<comment type="similarity">
    <text evidence="2">Belongs to the MCF2 family.</text>
</comment>
<dbReference type="InterPro" id="IPR036865">
    <property type="entry name" value="CRAL-TRIO_dom_sf"/>
</dbReference>
<dbReference type="GeneTree" id="ENSGT00940000161734"/>
<feature type="region of interest" description="Disordered" evidence="3">
    <location>
        <begin position="987"/>
        <end position="1066"/>
    </location>
</feature>
<feature type="region of interest" description="Disordered" evidence="3">
    <location>
        <begin position="479"/>
        <end position="537"/>
    </location>
</feature>
<feature type="region of interest" description="Disordered" evidence="3">
    <location>
        <begin position="943"/>
        <end position="963"/>
    </location>
</feature>
<reference evidence="7" key="1">
    <citation type="submission" date="2025-08" db="UniProtKB">
        <authorList>
            <consortium name="Ensembl"/>
        </authorList>
    </citation>
    <scope>IDENTIFICATION</scope>
</reference>
<keyword evidence="1" id="KW-0344">Guanine-nucleotide releasing factor</keyword>
<dbReference type="Proteomes" id="UP000233060">
    <property type="component" value="Unassembled WGS sequence"/>
</dbReference>
<dbReference type="SUPFAM" id="SSF48065">
    <property type="entry name" value="DBL homology domain (DH-domain)"/>
    <property type="match status" value="1"/>
</dbReference>
<evidence type="ECO:0000259" key="6">
    <source>
        <dbReference type="PROSITE" id="PS50191"/>
    </source>
</evidence>
<dbReference type="Gene3D" id="1.20.900.10">
    <property type="entry name" value="Dbl homology (DH) domain"/>
    <property type="match status" value="1"/>
</dbReference>
<dbReference type="InterPro" id="IPR001251">
    <property type="entry name" value="CRAL-TRIO_dom"/>
</dbReference>
<dbReference type="AlphaFoldDB" id="A0A2K5KRH0"/>
<dbReference type="InterPro" id="IPR035899">
    <property type="entry name" value="DBL_dom_sf"/>
</dbReference>
<dbReference type="SMART" id="SM00233">
    <property type="entry name" value="PH"/>
    <property type="match status" value="1"/>
</dbReference>
<dbReference type="Pfam" id="PF00621">
    <property type="entry name" value="RhoGEF"/>
    <property type="match status" value="1"/>
</dbReference>
<feature type="compositionally biased region" description="Polar residues" evidence="3">
    <location>
        <begin position="495"/>
        <end position="508"/>
    </location>
</feature>
<dbReference type="SUPFAM" id="SSF50729">
    <property type="entry name" value="PH domain-like"/>
    <property type="match status" value="1"/>
</dbReference>
<dbReference type="Ensembl" id="ENSCATT00000014614.1">
    <property type="protein sequence ID" value="ENSCATP00000003283.1"/>
    <property type="gene ID" value="ENSCATG00000012769.1"/>
</dbReference>
<dbReference type="STRING" id="9531.ENSCATP00000003283"/>
<dbReference type="InterPro" id="IPR001849">
    <property type="entry name" value="PH_domain"/>
</dbReference>
<organism evidence="7 8">
    <name type="scientific">Cercocebus atys</name>
    <name type="common">Sooty mangabey</name>
    <name type="synonym">Cercocebus torquatus atys</name>
    <dbReference type="NCBI Taxonomy" id="9531"/>
    <lineage>
        <taxon>Eukaryota</taxon>
        <taxon>Metazoa</taxon>
        <taxon>Chordata</taxon>
        <taxon>Craniata</taxon>
        <taxon>Vertebrata</taxon>
        <taxon>Euteleostomi</taxon>
        <taxon>Mammalia</taxon>
        <taxon>Eutheria</taxon>
        <taxon>Euarchontoglires</taxon>
        <taxon>Primates</taxon>
        <taxon>Haplorrhini</taxon>
        <taxon>Catarrhini</taxon>
        <taxon>Cercopithecidae</taxon>
        <taxon>Cercopithecinae</taxon>
        <taxon>Cercocebus</taxon>
    </lineage>
</organism>
<feature type="domain" description="PH" evidence="4">
    <location>
        <begin position="786"/>
        <end position="906"/>
    </location>
</feature>
<dbReference type="PANTHER" id="PTHR22826:SF201">
    <property type="entry name" value="GUANINE NUCLEOTIDE EXCHANGE FACTOR MCF2L2-RELATED"/>
    <property type="match status" value="1"/>
</dbReference>
<dbReference type="PANTHER" id="PTHR22826">
    <property type="entry name" value="RHO GUANINE EXCHANGE FACTOR-RELATED"/>
    <property type="match status" value="1"/>
</dbReference>
<dbReference type="InterPro" id="IPR000219">
    <property type="entry name" value="DH_dom"/>
</dbReference>
<evidence type="ECO:0000313" key="8">
    <source>
        <dbReference type="Proteomes" id="UP000233060"/>
    </source>
</evidence>
<dbReference type="SMART" id="SM00150">
    <property type="entry name" value="SPEC"/>
    <property type="match status" value="1"/>
</dbReference>
<gene>
    <name evidence="7" type="primary">MCF2L2</name>
</gene>
<dbReference type="InterPro" id="IPR011993">
    <property type="entry name" value="PH-like_dom_sf"/>
</dbReference>
<dbReference type="SUPFAM" id="SSF46966">
    <property type="entry name" value="Spectrin repeat"/>
    <property type="match status" value="1"/>
</dbReference>
<dbReference type="SUPFAM" id="SSF52087">
    <property type="entry name" value="CRAL/TRIO domain"/>
    <property type="match status" value="1"/>
</dbReference>
<dbReference type="OMA" id="SLTRIAX"/>
<accession>A0A2K5KRH0</accession>
<keyword evidence="8" id="KW-1185">Reference proteome</keyword>
<dbReference type="Pfam" id="PF22697">
    <property type="entry name" value="SOS1_NGEF_PH"/>
    <property type="match status" value="1"/>
</dbReference>
<proteinExistence type="inferred from homology"/>
<evidence type="ECO:0000256" key="1">
    <source>
        <dbReference type="ARBA" id="ARBA00022658"/>
    </source>
</evidence>
<dbReference type="SMART" id="SM00325">
    <property type="entry name" value="RhoGEF"/>
    <property type="match status" value="1"/>
</dbReference>